<comment type="caution">
    <text evidence="1">The sequence shown here is derived from an EMBL/GenBank/DDBJ whole genome shotgun (WGS) entry which is preliminary data.</text>
</comment>
<gene>
    <name evidence="1" type="ORF">CEPIT_LOCUS18272</name>
</gene>
<sequence>MWEEFVTRHGSEIEKRLKEGEFP</sequence>
<dbReference type="AlphaFoldDB" id="A0AAV0DSI6"/>
<dbReference type="Proteomes" id="UP001152523">
    <property type="component" value="Unassembled WGS sequence"/>
</dbReference>
<proteinExistence type="predicted"/>
<protein>
    <submittedName>
        <fullName evidence="1">Uncharacterized protein</fullName>
    </submittedName>
</protein>
<name>A0AAV0DSI6_9ASTE</name>
<organism evidence="1 2">
    <name type="scientific">Cuscuta epithymum</name>
    <dbReference type="NCBI Taxonomy" id="186058"/>
    <lineage>
        <taxon>Eukaryota</taxon>
        <taxon>Viridiplantae</taxon>
        <taxon>Streptophyta</taxon>
        <taxon>Embryophyta</taxon>
        <taxon>Tracheophyta</taxon>
        <taxon>Spermatophyta</taxon>
        <taxon>Magnoliopsida</taxon>
        <taxon>eudicotyledons</taxon>
        <taxon>Gunneridae</taxon>
        <taxon>Pentapetalae</taxon>
        <taxon>asterids</taxon>
        <taxon>lamiids</taxon>
        <taxon>Solanales</taxon>
        <taxon>Convolvulaceae</taxon>
        <taxon>Cuscuteae</taxon>
        <taxon>Cuscuta</taxon>
        <taxon>Cuscuta subgen. Cuscuta</taxon>
    </lineage>
</organism>
<evidence type="ECO:0000313" key="1">
    <source>
        <dbReference type="EMBL" id="CAH9108238.1"/>
    </source>
</evidence>
<evidence type="ECO:0000313" key="2">
    <source>
        <dbReference type="Proteomes" id="UP001152523"/>
    </source>
</evidence>
<reference evidence="1" key="1">
    <citation type="submission" date="2022-07" db="EMBL/GenBank/DDBJ databases">
        <authorList>
            <person name="Macas J."/>
            <person name="Novak P."/>
            <person name="Neumann P."/>
        </authorList>
    </citation>
    <scope>NUCLEOTIDE SEQUENCE</scope>
</reference>
<accession>A0AAV0DSI6</accession>
<keyword evidence="2" id="KW-1185">Reference proteome</keyword>
<feature type="non-terminal residue" evidence="1">
    <location>
        <position position="23"/>
    </location>
</feature>
<dbReference type="EMBL" id="CAMAPF010000146">
    <property type="protein sequence ID" value="CAH9108238.1"/>
    <property type="molecule type" value="Genomic_DNA"/>
</dbReference>